<comment type="caution">
    <text evidence="1">The sequence shown here is derived from an EMBL/GenBank/DDBJ whole genome shotgun (WGS) entry which is preliminary data.</text>
</comment>
<evidence type="ECO:0000313" key="2">
    <source>
        <dbReference type="Proteomes" id="UP000279384"/>
    </source>
</evidence>
<dbReference type="EMBL" id="RBID01000017">
    <property type="protein sequence ID" value="RKQ55350.1"/>
    <property type="molecule type" value="Genomic_DNA"/>
</dbReference>
<dbReference type="AlphaFoldDB" id="A0A495B3V2"/>
<reference evidence="1 2" key="1">
    <citation type="submission" date="2018-10" db="EMBL/GenBank/DDBJ databases">
        <title>Genomic Encyclopedia of Type Strains, Phase IV (KMG-IV): sequencing the most valuable type-strain genomes for metagenomic binning, comparative biology and taxonomic classification.</title>
        <authorList>
            <person name="Goeker M."/>
        </authorList>
    </citation>
    <scope>NUCLEOTIDE SEQUENCE [LARGE SCALE GENOMIC DNA]</scope>
    <source>
        <strain evidence="1 2">DSM 3303</strain>
    </source>
</reference>
<sequence>MASKTTTSRRLITPKSWGIRQPELIDTPGRDRVCSRCSGRGLTEVRTIAGMMMRCPRCKQLQF</sequence>
<dbReference type="Proteomes" id="UP000279384">
    <property type="component" value="Unassembled WGS sequence"/>
</dbReference>
<accession>A0A495B3V2</accession>
<gene>
    <name evidence="1" type="ORF">C8E02_2723</name>
</gene>
<protein>
    <submittedName>
        <fullName evidence="1">Uncharacterized protein</fullName>
    </submittedName>
</protein>
<dbReference type="RefSeq" id="WP_120811427.1">
    <property type="nucleotide sequence ID" value="NZ_JAQQKZ010000007.1"/>
</dbReference>
<proteinExistence type="predicted"/>
<organism evidence="1 2">
    <name type="scientific">Vogesella indigofera</name>
    <name type="common">Pseudomonas indigofera</name>
    <dbReference type="NCBI Taxonomy" id="45465"/>
    <lineage>
        <taxon>Bacteria</taxon>
        <taxon>Pseudomonadati</taxon>
        <taxon>Pseudomonadota</taxon>
        <taxon>Betaproteobacteria</taxon>
        <taxon>Neisseriales</taxon>
        <taxon>Chromobacteriaceae</taxon>
        <taxon>Vogesella</taxon>
    </lineage>
</organism>
<name>A0A495B3V2_VOGIN</name>
<evidence type="ECO:0000313" key="1">
    <source>
        <dbReference type="EMBL" id="RKQ55350.1"/>
    </source>
</evidence>